<feature type="transmembrane region" description="Helical" evidence="8">
    <location>
        <begin position="162"/>
        <end position="185"/>
    </location>
</feature>
<dbReference type="InterPro" id="IPR000014">
    <property type="entry name" value="PAS"/>
</dbReference>
<comment type="catalytic activity">
    <reaction evidence="1">
        <text>ATP + protein L-histidine = ADP + protein N-phospho-L-histidine.</text>
        <dbReference type="EC" id="2.7.13.3"/>
    </reaction>
</comment>
<dbReference type="Proteomes" id="UP000779508">
    <property type="component" value="Unassembled WGS sequence"/>
</dbReference>
<dbReference type="InterPro" id="IPR031967">
    <property type="entry name" value="PhoR_single_Cache-like_dom"/>
</dbReference>
<dbReference type="GO" id="GO:0016301">
    <property type="term" value="F:kinase activity"/>
    <property type="evidence" value="ECO:0007669"/>
    <property type="project" value="UniProtKB-KW"/>
</dbReference>
<dbReference type="NCBIfam" id="TIGR00229">
    <property type="entry name" value="sensory_box"/>
    <property type="match status" value="1"/>
</dbReference>
<dbReference type="InterPro" id="IPR003594">
    <property type="entry name" value="HATPase_dom"/>
</dbReference>
<dbReference type="PROSITE" id="PS50885">
    <property type="entry name" value="HAMP"/>
    <property type="match status" value="1"/>
</dbReference>
<keyword evidence="5" id="KW-0808">Transferase</keyword>
<feature type="domain" description="HAMP" evidence="11">
    <location>
        <begin position="186"/>
        <end position="238"/>
    </location>
</feature>
<evidence type="ECO:0000256" key="8">
    <source>
        <dbReference type="SAM" id="Phobius"/>
    </source>
</evidence>
<evidence type="ECO:0000313" key="12">
    <source>
        <dbReference type="EMBL" id="MBU5677310.1"/>
    </source>
</evidence>
<keyword evidence="6 12" id="KW-0418">Kinase</keyword>
<dbReference type="SMART" id="SM00091">
    <property type="entry name" value="PAS"/>
    <property type="match status" value="1"/>
</dbReference>
<dbReference type="InterPro" id="IPR003660">
    <property type="entry name" value="HAMP_dom"/>
</dbReference>
<dbReference type="SMART" id="SM00304">
    <property type="entry name" value="HAMP"/>
    <property type="match status" value="1"/>
</dbReference>
<dbReference type="PROSITE" id="PS50112">
    <property type="entry name" value="PAS"/>
    <property type="match status" value="1"/>
</dbReference>
<gene>
    <name evidence="12" type="ORF">KQI88_12885</name>
</gene>
<dbReference type="InterPro" id="IPR050351">
    <property type="entry name" value="BphY/WalK/GraS-like"/>
</dbReference>
<evidence type="ECO:0000256" key="1">
    <source>
        <dbReference type="ARBA" id="ARBA00000085"/>
    </source>
</evidence>
<feature type="domain" description="Histidine kinase" evidence="9">
    <location>
        <begin position="368"/>
        <end position="586"/>
    </location>
</feature>
<dbReference type="RefSeq" id="WP_216417981.1">
    <property type="nucleotide sequence ID" value="NZ_JAHLQK010000005.1"/>
</dbReference>
<comment type="subcellular location">
    <subcellularLocation>
        <location evidence="2">Membrane</location>
    </subcellularLocation>
</comment>
<keyword evidence="13" id="KW-1185">Reference proteome</keyword>
<evidence type="ECO:0000259" key="9">
    <source>
        <dbReference type="PROSITE" id="PS50109"/>
    </source>
</evidence>
<dbReference type="SMART" id="SM00388">
    <property type="entry name" value="HisKA"/>
    <property type="match status" value="1"/>
</dbReference>
<proteinExistence type="predicted"/>
<dbReference type="Pfam" id="PF00672">
    <property type="entry name" value="HAMP"/>
    <property type="match status" value="1"/>
</dbReference>
<dbReference type="Pfam" id="PF00989">
    <property type="entry name" value="PAS"/>
    <property type="match status" value="1"/>
</dbReference>
<dbReference type="InterPro" id="IPR005467">
    <property type="entry name" value="His_kinase_dom"/>
</dbReference>
<dbReference type="PANTHER" id="PTHR45453:SF1">
    <property type="entry name" value="PHOSPHATE REGULON SENSOR PROTEIN PHOR"/>
    <property type="match status" value="1"/>
</dbReference>
<dbReference type="InterPro" id="IPR013767">
    <property type="entry name" value="PAS_fold"/>
</dbReference>
<keyword evidence="8" id="KW-1133">Transmembrane helix</keyword>
<evidence type="ECO:0000313" key="13">
    <source>
        <dbReference type="Proteomes" id="UP000779508"/>
    </source>
</evidence>
<dbReference type="Pfam" id="PF02518">
    <property type="entry name" value="HATPase_c"/>
    <property type="match status" value="1"/>
</dbReference>
<evidence type="ECO:0000259" key="10">
    <source>
        <dbReference type="PROSITE" id="PS50112"/>
    </source>
</evidence>
<accession>A0ABS6G798</accession>
<comment type="caution">
    <text evidence="12">The sequence shown here is derived from an EMBL/GenBank/DDBJ whole genome shotgun (WGS) entry which is preliminary data.</text>
</comment>
<sequence length="588" mass="66632">MQKKIFVIFTLILLISTLLTGFLSLSLITNNYTNELEQRLISNAQLIEGVINENKELANTVELQRLSEDLGNKIDARITIIDKNGEVLADTLPNSLPAKNHGNRPEVRKAMDGEIGREIRYSSTVKEDMLYIALPSHLEAENIAVIRLSMDLVERDKINQRLFYYTGASILFSLVAALLLGYRFIGKLMEPIKQIIEASKKIANGKFDRRVKVQSNDEIGELANHFNHMADHLENTIVQLSDSNTKFKALLTSMINPIIAIDNNRHIILFNQSAEDLFKVNTNDVLGKDILEVINKYSLDRQLIEVFTNNKSRIEISINYPEKKVLKIHTNPIQLDHDPIRTLGTVALIEDITEIRRLEKMRSDFVTNVSHELKTPLTSISGFVETLKAGAVEDEEVTMRFLDIIEIETDRLKRLINDILTLSEIENIETNLITHEIFPGDTLKEVADVITPIANSKEIELHTEVDLNLPTIYGNRDWFKQLIINLLDNAIKYTPPGGKVRLIAYKKYNNIIIIVKDTGIGIPKKDISRLFERFYRVDKARSRKVGGTGLGLAIVKHIVLSLNGRIKVNSEEGKGTEFTVIIPVNKEI</sequence>
<dbReference type="PANTHER" id="PTHR45453">
    <property type="entry name" value="PHOSPHATE REGULON SENSOR PROTEIN PHOR"/>
    <property type="match status" value="1"/>
</dbReference>
<keyword evidence="4" id="KW-0597">Phosphoprotein</keyword>
<dbReference type="SMART" id="SM00387">
    <property type="entry name" value="HATPase_c"/>
    <property type="match status" value="1"/>
</dbReference>
<reference evidence="12 13" key="1">
    <citation type="submission" date="2021-06" db="EMBL/GenBank/DDBJ databases">
        <authorList>
            <person name="Sun Q."/>
            <person name="Li D."/>
        </authorList>
    </citation>
    <scope>NUCLEOTIDE SEQUENCE [LARGE SCALE GENOMIC DNA]</scope>
    <source>
        <strain evidence="12 13">MSJ-5</strain>
    </source>
</reference>
<dbReference type="CDD" id="cd06225">
    <property type="entry name" value="HAMP"/>
    <property type="match status" value="1"/>
</dbReference>
<feature type="transmembrane region" description="Helical" evidence="8">
    <location>
        <begin position="6"/>
        <end position="29"/>
    </location>
</feature>
<protein>
    <recommendedName>
        <fullName evidence="3">histidine kinase</fullName>
        <ecNumber evidence="3">2.7.13.3</ecNumber>
    </recommendedName>
</protein>
<dbReference type="EMBL" id="JAHLQK010000005">
    <property type="protein sequence ID" value="MBU5677310.1"/>
    <property type="molecule type" value="Genomic_DNA"/>
</dbReference>
<evidence type="ECO:0000256" key="7">
    <source>
        <dbReference type="ARBA" id="ARBA00023012"/>
    </source>
</evidence>
<dbReference type="CDD" id="cd00130">
    <property type="entry name" value="PAS"/>
    <property type="match status" value="1"/>
</dbReference>
<dbReference type="PROSITE" id="PS50109">
    <property type="entry name" value="HIS_KIN"/>
    <property type="match status" value="1"/>
</dbReference>
<evidence type="ECO:0000256" key="6">
    <source>
        <dbReference type="ARBA" id="ARBA00022777"/>
    </source>
</evidence>
<dbReference type="Pfam" id="PF00512">
    <property type="entry name" value="HisKA"/>
    <property type="match status" value="1"/>
</dbReference>
<name>A0ABS6G798_9FIRM</name>
<keyword evidence="8" id="KW-0472">Membrane</keyword>
<dbReference type="Pfam" id="PF16736">
    <property type="entry name" value="sCache_like"/>
    <property type="match status" value="1"/>
</dbReference>
<evidence type="ECO:0000256" key="4">
    <source>
        <dbReference type="ARBA" id="ARBA00022553"/>
    </source>
</evidence>
<feature type="domain" description="PAS" evidence="10">
    <location>
        <begin position="243"/>
        <end position="295"/>
    </location>
</feature>
<dbReference type="CDD" id="cd00082">
    <property type="entry name" value="HisKA"/>
    <property type="match status" value="1"/>
</dbReference>
<evidence type="ECO:0000256" key="3">
    <source>
        <dbReference type="ARBA" id="ARBA00012438"/>
    </source>
</evidence>
<dbReference type="EC" id="2.7.13.3" evidence="3"/>
<keyword evidence="7" id="KW-0902">Two-component regulatory system</keyword>
<evidence type="ECO:0000259" key="11">
    <source>
        <dbReference type="PROSITE" id="PS50885"/>
    </source>
</evidence>
<dbReference type="InterPro" id="IPR003661">
    <property type="entry name" value="HisK_dim/P_dom"/>
</dbReference>
<evidence type="ECO:0000256" key="5">
    <source>
        <dbReference type="ARBA" id="ARBA00022679"/>
    </source>
</evidence>
<dbReference type="CDD" id="cd00075">
    <property type="entry name" value="HATPase"/>
    <property type="match status" value="1"/>
</dbReference>
<organism evidence="12 13">
    <name type="scientific">Alkaliphilus flagellatus</name>
    <dbReference type="NCBI Taxonomy" id="2841507"/>
    <lineage>
        <taxon>Bacteria</taxon>
        <taxon>Bacillati</taxon>
        <taxon>Bacillota</taxon>
        <taxon>Clostridia</taxon>
        <taxon>Peptostreptococcales</taxon>
        <taxon>Natronincolaceae</taxon>
        <taxon>Alkaliphilus</taxon>
    </lineage>
</organism>
<keyword evidence="8" id="KW-0812">Transmembrane</keyword>
<evidence type="ECO:0000256" key="2">
    <source>
        <dbReference type="ARBA" id="ARBA00004370"/>
    </source>
</evidence>
<dbReference type="NCBIfam" id="NF046044">
    <property type="entry name" value="PnpS"/>
    <property type="match status" value="1"/>
</dbReference>